<feature type="region of interest" description="Disordered" evidence="1">
    <location>
        <begin position="1"/>
        <end position="20"/>
    </location>
</feature>
<dbReference type="PIRSF" id="PIRSF035042">
    <property type="entry name" value="UCP035042_thirdx"/>
    <property type="match status" value="1"/>
</dbReference>
<dbReference type="CDD" id="cd03062">
    <property type="entry name" value="TRX_Fd_Sucrase"/>
    <property type="match status" value="1"/>
</dbReference>
<dbReference type="OrthoDB" id="3399139at2"/>
<dbReference type="AlphaFoldDB" id="A0A418QA46"/>
<dbReference type="EMBL" id="QXJK01000001">
    <property type="protein sequence ID" value="RIX36822.1"/>
    <property type="molecule type" value="Genomic_DNA"/>
</dbReference>
<dbReference type="RefSeq" id="WP_025403432.1">
    <property type="nucleotide sequence ID" value="NZ_CBCRUA010000001.1"/>
</dbReference>
<protein>
    <submittedName>
        <fullName evidence="2">Sucrase ferredoxin</fullName>
    </submittedName>
</protein>
<evidence type="ECO:0000313" key="2">
    <source>
        <dbReference type="EMBL" id="RIX36822.1"/>
    </source>
</evidence>
<accession>A0A418QA46</accession>
<gene>
    <name evidence="2" type="ORF">D3M95_01040</name>
</gene>
<dbReference type="Proteomes" id="UP000285278">
    <property type="component" value="Unassembled WGS sequence"/>
</dbReference>
<keyword evidence="3" id="KW-1185">Reference proteome</keyword>
<dbReference type="InterPro" id="IPR036249">
    <property type="entry name" value="Thioredoxin-like_sf"/>
</dbReference>
<comment type="caution">
    <text evidence="2">The sequence shown here is derived from an EMBL/GenBank/DDBJ whole genome shotgun (WGS) entry which is preliminary data.</text>
</comment>
<name>A0A418QA46_9CORY</name>
<dbReference type="SUPFAM" id="SSF52833">
    <property type="entry name" value="Thioredoxin-like"/>
    <property type="match status" value="1"/>
</dbReference>
<dbReference type="InterPro" id="IPR009737">
    <property type="entry name" value="Aim32/Apd1-like"/>
</dbReference>
<proteinExistence type="predicted"/>
<dbReference type="Pfam" id="PF06999">
    <property type="entry name" value="Suc_Fer-like"/>
    <property type="match status" value="1"/>
</dbReference>
<evidence type="ECO:0000256" key="1">
    <source>
        <dbReference type="SAM" id="MobiDB-lite"/>
    </source>
</evidence>
<dbReference type="InterPro" id="IPR010350">
    <property type="entry name" value="Aim32/Apd1-like_bac"/>
</dbReference>
<sequence>MSTRRNPNAGAPSHPDVVGGCSSITTEALPGTAKQARVVIALEYFTNWGHDILDGEALGKELAGKIKKFLKDNGAALHFIRKPGRDGQERVERPTRALYIAWADGRSGTSTEEPTDPVLEYMEVAGPESILDLDLTTPGHTPGATVMSNPILLVCTHGKRDTCCAVFGRPLADKLATIYPANVWESSHTKGHRFAPSMILLPSNYSYGRVTEDQGAALLDAAASGRLSLDANRGRGVWDVIGQVAELAAAQYMVDAGAPVAPAQLQVSEPEKAPKKSEHAVRLVHDPRGGVTYEVRLEKRHTGTAVSSCGDKPKDAYGWVAESVEPHTSA</sequence>
<evidence type="ECO:0000313" key="3">
    <source>
        <dbReference type="Proteomes" id="UP000285278"/>
    </source>
</evidence>
<reference evidence="2 3" key="1">
    <citation type="submission" date="2018-09" db="EMBL/GenBank/DDBJ databases">
        <title>Optimization and identification of Corynebacterium falsenii FN1-14 from fish paste.</title>
        <authorList>
            <person name="Daroonpunt R."/>
            <person name="Tanasupawat S."/>
        </authorList>
    </citation>
    <scope>NUCLEOTIDE SEQUENCE [LARGE SCALE GENOMIC DNA]</scope>
    <source>
        <strain evidence="2 3">FN1-14</strain>
    </source>
</reference>
<dbReference type="STRING" id="1451189.CFAL_09405"/>
<organism evidence="2 3">
    <name type="scientific">Corynebacterium falsenii</name>
    <dbReference type="NCBI Taxonomy" id="108486"/>
    <lineage>
        <taxon>Bacteria</taxon>
        <taxon>Bacillati</taxon>
        <taxon>Actinomycetota</taxon>
        <taxon>Actinomycetes</taxon>
        <taxon>Mycobacteriales</taxon>
        <taxon>Corynebacteriaceae</taxon>
        <taxon>Corynebacterium</taxon>
    </lineage>
</organism>